<organism evidence="1 2">
    <name type="scientific">Trifolium pratense</name>
    <name type="common">Red clover</name>
    <dbReference type="NCBI Taxonomy" id="57577"/>
    <lineage>
        <taxon>Eukaryota</taxon>
        <taxon>Viridiplantae</taxon>
        <taxon>Streptophyta</taxon>
        <taxon>Embryophyta</taxon>
        <taxon>Tracheophyta</taxon>
        <taxon>Spermatophyta</taxon>
        <taxon>Magnoliopsida</taxon>
        <taxon>eudicotyledons</taxon>
        <taxon>Gunneridae</taxon>
        <taxon>Pentapetalae</taxon>
        <taxon>rosids</taxon>
        <taxon>fabids</taxon>
        <taxon>Fabales</taxon>
        <taxon>Fabaceae</taxon>
        <taxon>Papilionoideae</taxon>
        <taxon>50 kb inversion clade</taxon>
        <taxon>NPAAA clade</taxon>
        <taxon>Hologalegina</taxon>
        <taxon>IRL clade</taxon>
        <taxon>Trifolieae</taxon>
        <taxon>Trifolium</taxon>
    </lineage>
</organism>
<gene>
    <name evidence="1" type="ORF">MILVUS5_LOCUS11730</name>
</gene>
<proteinExistence type="predicted"/>
<name>A0ACB0JDA2_TRIPR</name>
<keyword evidence="2" id="KW-1185">Reference proteome</keyword>
<dbReference type="EMBL" id="CASHSV030000024">
    <property type="protein sequence ID" value="CAJ2642236.1"/>
    <property type="molecule type" value="Genomic_DNA"/>
</dbReference>
<comment type="caution">
    <text evidence="1">The sequence shown here is derived from an EMBL/GenBank/DDBJ whole genome shotgun (WGS) entry which is preliminary data.</text>
</comment>
<dbReference type="Proteomes" id="UP001177021">
    <property type="component" value="Unassembled WGS sequence"/>
</dbReference>
<evidence type="ECO:0000313" key="2">
    <source>
        <dbReference type="Proteomes" id="UP001177021"/>
    </source>
</evidence>
<evidence type="ECO:0000313" key="1">
    <source>
        <dbReference type="EMBL" id="CAJ2642236.1"/>
    </source>
</evidence>
<protein>
    <submittedName>
        <fullName evidence="1">Uncharacterized protein</fullName>
    </submittedName>
</protein>
<accession>A0ACB0JDA2</accession>
<sequence length="69" mass="7964">MEEDLIAMQWMRKFINALDIVGQARREKISERMKTLQDLVLGCNKKPGLSIIKLGLGELNEWFVFEGIV</sequence>
<reference evidence="1" key="1">
    <citation type="submission" date="2023-10" db="EMBL/GenBank/DDBJ databases">
        <authorList>
            <person name="Rodriguez Cubillos JULIANA M."/>
            <person name="De Vega J."/>
        </authorList>
    </citation>
    <scope>NUCLEOTIDE SEQUENCE</scope>
</reference>